<sequence length="294" mass="33471">MAAMKPTESPAGSVVVEDLASAVNSVLRITATLIIYLFHCHGLYGRGDSRPLFYAFAFFLFLSGYYAMVRRENAVRWIRRRLRRIYIPYWLVITVVVLSNWAVQYKPVGVKELFFLLIGGNLFIEDKLYVIAWFISVIIFLYCCVFLMAYFRSMALRFLLAVALVYIMSHYRIPVYFYVAFTIGWSLHYLLLRSGLSRAVLPLSPGAARTLQRVYGPLLTVQNFSYEFFLVHGGVLLLFNKLLKASYGEALYAGIAVTMINAMILKELTRRIELFIDGRRAAAGTGGDAKRSPN</sequence>
<dbReference type="STRING" id="641491.DND132_1183"/>
<keyword evidence="1" id="KW-0812">Transmembrane</keyword>
<dbReference type="HOGENOM" id="CLU_945700_0_0_7"/>
<evidence type="ECO:0000313" key="4">
    <source>
        <dbReference type="Proteomes" id="UP000007845"/>
    </source>
</evidence>
<keyword evidence="4" id="KW-1185">Reference proteome</keyword>
<proteinExistence type="predicted"/>
<reference evidence="3 4" key="1">
    <citation type="journal article" date="2011" name="J. Bacteriol.">
        <title>Genome sequence of the mercury-methylating strain Desulfovibrio desulfuricans ND132.</title>
        <authorList>
            <person name="Brown S.D."/>
            <person name="Gilmour C.C."/>
            <person name="Kucken A.M."/>
            <person name="Wall J.D."/>
            <person name="Elias D.A."/>
            <person name="Brandt C.C."/>
            <person name="Podar M."/>
            <person name="Chertkov O."/>
            <person name="Held B."/>
            <person name="Bruce D.C."/>
            <person name="Detter J.C."/>
            <person name="Tapia R."/>
            <person name="Han C.S."/>
            <person name="Goodwin L.A."/>
            <person name="Cheng J.F."/>
            <person name="Pitluck S."/>
            <person name="Woyke T."/>
            <person name="Mikhailova N."/>
            <person name="Ivanova N.N."/>
            <person name="Han J."/>
            <person name="Lucas S."/>
            <person name="Lapidus A.L."/>
            <person name="Land M.L."/>
            <person name="Hauser L.J."/>
            <person name="Palumbo A.V."/>
        </authorList>
    </citation>
    <scope>NUCLEOTIDE SEQUENCE [LARGE SCALE GENOMIC DNA]</scope>
    <source>
        <strain evidence="3 4">ND132</strain>
    </source>
</reference>
<dbReference type="GO" id="GO:0016747">
    <property type="term" value="F:acyltransferase activity, transferring groups other than amino-acyl groups"/>
    <property type="evidence" value="ECO:0007669"/>
    <property type="project" value="InterPro"/>
</dbReference>
<accession>F0JC02</accession>
<organism evidence="3 4">
    <name type="scientific">Pseudodesulfovibrio mercurii</name>
    <dbReference type="NCBI Taxonomy" id="641491"/>
    <lineage>
        <taxon>Bacteria</taxon>
        <taxon>Pseudomonadati</taxon>
        <taxon>Thermodesulfobacteriota</taxon>
        <taxon>Desulfovibrionia</taxon>
        <taxon>Desulfovibrionales</taxon>
        <taxon>Desulfovibrionaceae</taxon>
    </lineage>
</organism>
<feature type="transmembrane region" description="Helical" evidence="1">
    <location>
        <begin position="128"/>
        <end position="147"/>
    </location>
</feature>
<evidence type="ECO:0000256" key="1">
    <source>
        <dbReference type="SAM" id="Phobius"/>
    </source>
</evidence>
<gene>
    <name evidence="3" type="ORF">DND132_1183</name>
</gene>
<dbReference type="KEGG" id="ddn:DND132_1183"/>
<protein>
    <recommendedName>
        <fullName evidence="2">Acyltransferase 3 domain-containing protein</fullName>
    </recommendedName>
</protein>
<feature type="transmembrane region" description="Helical" evidence="1">
    <location>
        <begin position="51"/>
        <end position="68"/>
    </location>
</feature>
<feature type="transmembrane region" description="Helical" evidence="1">
    <location>
        <begin position="154"/>
        <end position="169"/>
    </location>
</feature>
<dbReference type="Pfam" id="PF01757">
    <property type="entry name" value="Acyl_transf_3"/>
    <property type="match status" value="1"/>
</dbReference>
<evidence type="ECO:0000313" key="3">
    <source>
        <dbReference type="EMBL" id="EGB14395.1"/>
    </source>
</evidence>
<keyword evidence="1" id="KW-0472">Membrane</keyword>
<dbReference type="InterPro" id="IPR002656">
    <property type="entry name" value="Acyl_transf_3_dom"/>
</dbReference>
<dbReference type="EMBL" id="CP003220">
    <property type="protein sequence ID" value="EGB14395.1"/>
    <property type="molecule type" value="Genomic_DNA"/>
</dbReference>
<dbReference type="AlphaFoldDB" id="F0JC02"/>
<dbReference type="Proteomes" id="UP000007845">
    <property type="component" value="Chromosome"/>
</dbReference>
<feature type="transmembrane region" description="Helical" evidence="1">
    <location>
        <begin position="245"/>
        <end position="265"/>
    </location>
</feature>
<feature type="domain" description="Acyltransferase 3" evidence="2">
    <location>
        <begin position="26"/>
        <end position="185"/>
    </location>
</feature>
<name>F0JC02_9BACT</name>
<evidence type="ECO:0000259" key="2">
    <source>
        <dbReference type="Pfam" id="PF01757"/>
    </source>
</evidence>
<dbReference type="eggNOG" id="ENOG502ZIN6">
    <property type="taxonomic scope" value="Bacteria"/>
</dbReference>
<keyword evidence="1" id="KW-1133">Transmembrane helix</keyword>
<feature type="transmembrane region" description="Helical" evidence="1">
    <location>
        <begin position="89"/>
        <end position="108"/>
    </location>
</feature>